<sequence length="500" mass="56623">MFYLILAYLLFALVVMLRHRKTLNILWFLMMPLGICLALLGLLFFTEYISYANFIMNPLFGGENLLIWRLNYYLNLSVFGMYRLMNLGITLYLLGALGYPLSFHPNRSVRTGGYLVMLIIAGAILLNDPALLQMLFQPHTIFHAIPRVLSTLYLYNSLLRWLIRISLTGSALLMGYIHLKTPPIFKKQSLLIIGGIMPIHVLVVVLFFWFPSHSIHIWRFSTLKHISLPYTRVLASSIVLLSFLSMAALIYTALVYNSFELKTIQRRRAFQATMKTAHSGIRIFSHSIKNQFIAIRLLAEQGLLQEAPATAQGELPSPAPGDRLQQILSICEQSIARLSSIPALHDRITLSCQKVALDRLLTPLVMEFPQVTVSNPIPQASIVVDEHYFGEILRNLIVNSQEALLNHPAPRIHLSCERNLSHIVIRVTDNGCGISREHQKQIFNPFFSTKPSIRSWGLGLAFSRQLVEAFGGALHVESTEGVYTRMELYIPEDRSPGEIP</sequence>
<evidence type="ECO:0000256" key="9">
    <source>
        <dbReference type="SAM" id="Phobius"/>
    </source>
</evidence>
<keyword evidence="7" id="KW-0067">ATP-binding</keyword>
<dbReference type="Pfam" id="PF02518">
    <property type="entry name" value="HATPase_c"/>
    <property type="match status" value="1"/>
</dbReference>
<dbReference type="EC" id="2.7.13.3" evidence="2"/>
<evidence type="ECO:0000256" key="7">
    <source>
        <dbReference type="ARBA" id="ARBA00022840"/>
    </source>
</evidence>
<evidence type="ECO:0000256" key="1">
    <source>
        <dbReference type="ARBA" id="ARBA00000085"/>
    </source>
</evidence>
<keyword evidence="6 11" id="KW-0418">Kinase</keyword>
<dbReference type="InterPro" id="IPR003594">
    <property type="entry name" value="HATPase_dom"/>
</dbReference>
<dbReference type="InterPro" id="IPR005467">
    <property type="entry name" value="His_kinase_dom"/>
</dbReference>
<dbReference type="PANTHER" id="PTHR43065">
    <property type="entry name" value="SENSOR HISTIDINE KINASE"/>
    <property type="match status" value="1"/>
</dbReference>
<dbReference type="GO" id="GO:0004673">
    <property type="term" value="F:protein histidine kinase activity"/>
    <property type="evidence" value="ECO:0007669"/>
    <property type="project" value="UniProtKB-EC"/>
</dbReference>
<dbReference type="Gene3D" id="3.30.565.10">
    <property type="entry name" value="Histidine kinase-like ATPase, C-terminal domain"/>
    <property type="match status" value="1"/>
</dbReference>
<evidence type="ECO:0000256" key="3">
    <source>
        <dbReference type="ARBA" id="ARBA00022553"/>
    </source>
</evidence>
<comment type="catalytic activity">
    <reaction evidence="1">
        <text>ATP + protein L-histidine = ADP + protein N-phospho-L-histidine.</text>
        <dbReference type="EC" id="2.7.13.3"/>
    </reaction>
</comment>
<keyword evidence="5" id="KW-0547">Nucleotide-binding</keyword>
<comment type="caution">
    <text evidence="11">The sequence shown here is derived from an EMBL/GenBank/DDBJ whole genome shotgun (WGS) entry which is preliminary data.</text>
</comment>
<dbReference type="Proteomes" id="UP000237350">
    <property type="component" value="Unassembled WGS sequence"/>
</dbReference>
<feature type="transmembrane region" description="Helical" evidence="9">
    <location>
        <begin position="191"/>
        <end position="210"/>
    </location>
</feature>
<keyword evidence="9" id="KW-0472">Membrane</keyword>
<keyword evidence="9" id="KW-1133">Transmembrane helix</keyword>
<feature type="transmembrane region" description="Helical" evidence="9">
    <location>
        <begin position="72"/>
        <end position="94"/>
    </location>
</feature>
<dbReference type="OrthoDB" id="9121833at2"/>
<dbReference type="SMART" id="SM00387">
    <property type="entry name" value="HATPase_c"/>
    <property type="match status" value="1"/>
</dbReference>
<keyword evidence="12" id="KW-1185">Reference proteome</keyword>
<dbReference type="PRINTS" id="PR00344">
    <property type="entry name" value="BCTRLSENSOR"/>
</dbReference>
<dbReference type="InterPro" id="IPR036890">
    <property type="entry name" value="HATPase_C_sf"/>
</dbReference>
<dbReference type="PANTHER" id="PTHR43065:SF10">
    <property type="entry name" value="PEROXIDE STRESS-ACTIVATED HISTIDINE KINASE MAK3"/>
    <property type="match status" value="1"/>
</dbReference>
<keyword evidence="3" id="KW-0597">Phosphoprotein</keyword>
<keyword evidence="8" id="KW-0902">Two-component regulatory system</keyword>
<keyword evidence="4" id="KW-0808">Transferase</keyword>
<evidence type="ECO:0000259" key="10">
    <source>
        <dbReference type="PROSITE" id="PS50109"/>
    </source>
</evidence>
<dbReference type="GO" id="GO:0000160">
    <property type="term" value="P:phosphorelay signal transduction system"/>
    <property type="evidence" value="ECO:0007669"/>
    <property type="project" value="UniProtKB-KW"/>
</dbReference>
<keyword evidence="9" id="KW-0812">Transmembrane</keyword>
<proteinExistence type="predicted"/>
<reference evidence="12" key="1">
    <citation type="submission" date="2015-12" db="EMBL/GenBank/DDBJ databases">
        <authorList>
            <person name="Lodha T.D."/>
            <person name="Chintalapati S."/>
            <person name="Chintalapati V.R."/>
            <person name="Sravanthi T."/>
        </authorList>
    </citation>
    <scope>NUCLEOTIDE SEQUENCE [LARGE SCALE GENOMIC DNA]</scope>
    <source>
        <strain evidence="12">JC133</strain>
    </source>
</reference>
<dbReference type="InterPro" id="IPR004358">
    <property type="entry name" value="Sig_transdc_His_kin-like_C"/>
</dbReference>
<feature type="transmembrane region" description="Helical" evidence="9">
    <location>
        <begin position="114"/>
        <end position="132"/>
    </location>
</feature>
<dbReference type="PROSITE" id="PS50109">
    <property type="entry name" value="HIS_KIN"/>
    <property type="match status" value="1"/>
</dbReference>
<gene>
    <name evidence="11" type="ORF">AU468_10115</name>
</gene>
<protein>
    <recommendedName>
        <fullName evidence="2">histidine kinase</fullName>
        <ecNumber evidence="2">2.7.13.3</ecNumber>
    </recommendedName>
</protein>
<dbReference type="SUPFAM" id="SSF55874">
    <property type="entry name" value="ATPase domain of HSP90 chaperone/DNA topoisomerase II/histidine kinase"/>
    <property type="match status" value="1"/>
</dbReference>
<feature type="transmembrane region" description="Helical" evidence="9">
    <location>
        <begin position="161"/>
        <end position="179"/>
    </location>
</feature>
<organism evidence="11 12">
    <name type="scientific">Alkalispirochaeta sphaeroplastigenens</name>
    <dbReference type="NCBI Taxonomy" id="1187066"/>
    <lineage>
        <taxon>Bacteria</taxon>
        <taxon>Pseudomonadati</taxon>
        <taxon>Spirochaetota</taxon>
        <taxon>Spirochaetia</taxon>
        <taxon>Spirochaetales</taxon>
        <taxon>Spirochaetaceae</taxon>
        <taxon>Alkalispirochaeta</taxon>
    </lineage>
</organism>
<feature type="domain" description="Histidine kinase" evidence="10">
    <location>
        <begin position="283"/>
        <end position="494"/>
    </location>
</feature>
<dbReference type="EMBL" id="LPWH01000093">
    <property type="protein sequence ID" value="POQ99655.1"/>
    <property type="molecule type" value="Genomic_DNA"/>
</dbReference>
<evidence type="ECO:0000256" key="4">
    <source>
        <dbReference type="ARBA" id="ARBA00022679"/>
    </source>
</evidence>
<evidence type="ECO:0000256" key="8">
    <source>
        <dbReference type="ARBA" id="ARBA00023012"/>
    </source>
</evidence>
<evidence type="ECO:0000256" key="6">
    <source>
        <dbReference type="ARBA" id="ARBA00022777"/>
    </source>
</evidence>
<evidence type="ECO:0000256" key="2">
    <source>
        <dbReference type="ARBA" id="ARBA00012438"/>
    </source>
</evidence>
<evidence type="ECO:0000313" key="11">
    <source>
        <dbReference type="EMBL" id="POQ99655.1"/>
    </source>
</evidence>
<name>A0A2S4JJE4_9SPIO</name>
<dbReference type="AlphaFoldDB" id="A0A2S4JJE4"/>
<accession>A0A2S4JJE4</accession>
<feature type="transmembrane region" description="Helical" evidence="9">
    <location>
        <begin position="230"/>
        <end position="259"/>
    </location>
</feature>
<dbReference type="RefSeq" id="WP_103680622.1">
    <property type="nucleotide sequence ID" value="NZ_LPWH01000093.1"/>
</dbReference>
<dbReference type="GO" id="GO:0005524">
    <property type="term" value="F:ATP binding"/>
    <property type="evidence" value="ECO:0007669"/>
    <property type="project" value="UniProtKB-KW"/>
</dbReference>
<evidence type="ECO:0000313" key="12">
    <source>
        <dbReference type="Proteomes" id="UP000237350"/>
    </source>
</evidence>
<evidence type="ECO:0000256" key="5">
    <source>
        <dbReference type="ARBA" id="ARBA00022741"/>
    </source>
</evidence>
<feature type="transmembrane region" description="Helical" evidence="9">
    <location>
        <begin position="30"/>
        <end position="51"/>
    </location>
</feature>